<dbReference type="AlphaFoldDB" id="A0A6A7AQ31"/>
<accession>A0A6A7AQ31</accession>
<dbReference type="Proteomes" id="UP000799423">
    <property type="component" value="Unassembled WGS sequence"/>
</dbReference>
<organism evidence="1 2">
    <name type="scientific">Plenodomus tracheiphilus IPT5</name>
    <dbReference type="NCBI Taxonomy" id="1408161"/>
    <lineage>
        <taxon>Eukaryota</taxon>
        <taxon>Fungi</taxon>
        <taxon>Dikarya</taxon>
        <taxon>Ascomycota</taxon>
        <taxon>Pezizomycotina</taxon>
        <taxon>Dothideomycetes</taxon>
        <taxon>Pleosporomycetidae</taxon>
        <taxon>Pleosporales</taxon>
        <taxon>Pleosporineae</taxon>
        <taxon>Leptosphaeriaceae</taxon>
        <taxon>Plenodomus</taxon>
    </lineage>
</organism>
<dbReference type="EMBL" id="MU006389">
    <property type="protein sequence ID" value="KAF2844318.1"/>
    <property type="molecule type" value="Genomic_DNA"/>
</dbReference>
<name>A0A6A7AQ31_9PLEO</name>
<proteinExistence type="predicted"/>
<sequence length="65" mass="7581">MAPYIFYRVEDEHSRARYIDGQGIFAEGTDTRLDFRRPRITLGPRLNDISIGATETPRHLFPFIL</sequence>
<dbReference type="OrthoDB" id="3693192at2759"/>
<reference evidence="1" key="1">
    <citation type="submission" date="2020-01" db="EMBL/GenBank/DDBJ databases">
        <authorList>
            <consortium name="DOE Joint Genome Institute"/>
            <person name="Haridas S."/>
            <person name="Albert R."/>
            <person name="Binder M."/>
            <person name="Bloem J."/>
            <person name="Labutti K."/>
            <person name="Salamov A."/>
            <person name="Andreopoulos B."/>
            <person name="Baker S.E."/>
            <person name="Barry K."/>
            <person name="Bills G."/>
            <person name="Bluhm B.H."/>
            <person name="Cannon C."/>
            <person name="Castanera R."/>
            <person name="Culley D.E."/>
            <person name="Daum C."/>
            <person name="Ezra D."/>
            <person name="Gonzalez J.B."/>
            <person name="Henrissat B."/>
            <person name="Kuo A."/>
            <person name="Liang C."/>
            <person name="Lipzen A."/>
            <person name="Lutzoni F."/>
            <person name="Magnuson J."/>
            <person name="Mondo S."/>
            <person name="Nolan M."/>
            <person name="Ohm R."/>
            <person name="Pangilinan J."/>
            <person name="Park H.-J."/>
            <person name="Ramirez L."/>
            <person name="Alfaro M."/>
            <person name="Sun H."/>
            <person name="Tritt A."/>
            <person name="Yoshinaga Y."/>
            <person name="Zwiers L.-H."/>
            <person name="Turgeon B.G."/>
            <person name="Goodwin S.B."/>
            <person name="Spatafora J.W."/>
            <person name="Crous P.W."/>
            <person name="Grigoriev I.V."/>
        </authorList>
    </citation>
    <scope>NUCLEOTIDE SEQUENCE</scope>
    <source>
        <strain evidence="1">IPT5</strain>
    </source>
</reference>
<keyword evidence="2" id="KW-1185">Reference proteome</keyword>
<evidence type="ECO:0000313" key="1">
    <source>
        <dbReference type="EMBL" id="KAF2844318.1"/>
    </source>
</evidence>
<evidence type="ECO:0000313" key="2">
    <source>
        <dbReference type="Proteomes" id="UP000799423"/>
    </source>
</evidence>
<protein>
    <submittedName>
        <fullName evidence="1">Uncharacterized protein</fullName>
    </submittedName>
</protein>
<gene>
    <name evidence="1" type="ORF">T440DRAFT_525653</name>
</gene>